<feature type="transmembrane region" description="Helical" evidence="7">
    <location>
        <begin position="99"/>
        <end position="117"/>
    </location>
</feature>
<keyword evidence="10" id="KW-1185">Reference proteome</keyword>
<comment type="subcellular location">
    <subcellularLocation>
        <location evidence="1">Membrane</location>
        <topology evidence="1">Multi-pass membrane protein</topology>
    </subcellularLocation>
</comment>
<gene>
    <name evidence="9" type="ORF">SAMN05421853_10654</name>
</gene>
<evidence type="ECO:0000256" key="7">
    <source>
        <dbReference type="SAM" id="Phobius"/>
    </source>
</evidence>
<dbReference type="PANTHER" id="PTHR22911:SF6">
    <property type="entry name" value="SOLUTE CARRIER FAMILY 35 MEMBER G1"/>
    <property type="match status" value="1"/>
</dbReference>
<dbReference type="Proteomes" id="UP000243106">
    <property type="component" value="Unassembled WGS sequence"/>
</dbReference>
<sequence>MSDNLRGSLFMIAAMLGFAIEDSLFKAATAGISPGLGTFFFGLTGLVIYAALVRRSGLPVWTRGYLGRTMLIRSAFEVMGRLFFALALAYAPLSVTSSILQAAPLVVTLCAALILGERVGAGRWIAMAVGFAGVLLILRPSLDGIELSALYGLLGMIGFACRDVATRASPPEISAMQLGIPGFLTVTLAGLVILAFEPGLPAMPTPRAALLILATGLTGVLAYTALTRAMRTGEVSVVAPFRYSRLLFALILAFLVFGERPDALTLVGAALIVVSGLYTLVRSGAGSGQMPRTRLSERASGKERRP</sequence>
<evidence type="ECO:0000259" key="8">
    <source>
        <dbReference type="Pfam" id="PF00892"/>
    </source>
</evidence>
<feature type="transmembrane region" description="Helical" evidence="7">
    <location>
        <begin position="74"/>
        <end position="93"/>
    </location>
</feature>
<feature type="transmembrane region" description="Helical" evidence="7">
    <location>
        <begin position="148"/>
        <end position="165"/>
    </location>
</feature>
<dbReference type="AlphaFoldDB" id="A0A1I5YL86"/>
<proteinExistence type="inferred from homology"/>
<organism evidence="9 10">
    <name type="scientific">Roseivivax halotolerans</name>
    <dbReference type="NCBI Taxonomy" id="93684"/>
    <lineage>
        <taxon>Bacteria</taxon>
        <taxon>Pseudomonadati</taxon>
        <taxon>Pseudomonadota</taxon>
        <taxon>Alphaproteobacteria</taxon>
        <taxon>Rhodobacterales</taxon>
        <taxon>Roseobacteraceae</taxon>
        <taxon>Roseivivax</taxon>
    </lineage>
</organism>
<dbReference type="PANTHER" id="PTHR22911">
    <property type="entry name" value="ACYL-MALONYL CONDENSING ENZYME-RELATED"/>
    <property type="match status" value="1"/>
</dbReference>
<evidence type="ECO:0000256" key="6">
    <source>
        <dbReference type="SAM" id="MobiDB-lite"/>
    </source>
</evidence>
<evidence type="ECO:0000313" key="10">
    <source>
        <dbReference type="Proteomes" id="UP000243106"/>
    </source>
</evidence>
<feature type="transmembrane region" description="Helical" evidence="7">
    <location>
        <begin position="263"/>
        <end position="281"/>
    </location>
</feature>
<dbReference type="EMBL" id="FOXV01000006">
    <property type="protein sequence ID" value="SFQ45011.1"/>
    <property type="molecule type" value="Genomic_DNA"/>
</dbReference>
<dbReference type="InterPro" id="IPR000620">
    <property type="entry name" value="EamA_dom"/>
</dbReference>
<evidence type="ECO:0000256" key="3">
    <source>
        <dbReference type="ARBA" id="ARBA00022692"/>
    </source>
</evidence>
<dbReference type="RefSeq" id="WP_245760224.1">
    <property type="nucleotide sequence ID" value="NZ_FOXV01000006.1"/>
</dbReference>
<keyword evidence="3 7" id="KW-0812">Transmembrane</keyword>
<dbReference type="Gene3D" id="1.10.3730.20">
    <property type="match status" value="1"/>
</dbReference>
<accession>A0A1I5YL86</accession>
<name>A0A1I5YL86_9RHOB</name>
<feature type="transmembrane region" description="Helical" evidence="7">
    <location>
        <begin position="124"/>
        <end position="142"/>
    </location>
</feature>
<comment type="similarity">
    <text evidence="2">Belongs to the drug/metabolite transporter (DMT) superfamily. 10 TMS drug/metabolite exporter (DME) (TC 2.A.7.3) family.</text>
</comment>
<protein>
    <submittedName>
        <fullName evidence="9">EamA-like transporter family protein</fullName>
    </submittedName>
</protein>
<dbReference type="InterPro" id="IPR037185">
    <property type="entry name" value="EmrE-like"/>
</dbReference>
<evidence type="ECO:0000256" key="5">
    <source>
        <dbReference type="ARBA" id="ARBA00023136"/>
    </source>
</evidence>
<feature type="domain" description="EamA" evidence="8">
    <location>
        <begin position="6"/>
        <end position="138"/>
    </location>
</feature>
<evidence type="ECO:0000256" key="2">
    <source>
        <dbReference type="ARBA" id="ARBA00009853"/>
    </source>
</evidence>
<feature type="transmembrane region" description="Helical" evidence="7">
    <location>
        <begin position="238"/>
        <end position="257"/>
    </location>
</feature>
<dbReference type="SUPFAM" id="SSF103481">
    <property type="entry name" value="Multidrug resistance efflux transporter EmrE"/>
    <property type="match status" value="2"/>
</dbReference>
<dbReference type="GO" id="GO:0016020">
    <property type="term" value="C:membrane"/>
    <property type="evidence" value="ECO:0007669"/>
    <property type="project" value="UniProtKB-SubCell"/>
</dbReference>
<feature type="transmembrane region" description="Helical" evidence="7">
    <location>
        <begin position="208"/>
        <end position="226"/>
    </location>
</feature>
<evidence type="ECO:0000256" key="1">
    <source>
        <dbReference type="ARBA" id="ARBA00004141"/>
    </source>
</evidence>
<dbReference type="STRING" id="93684.SAMN05421853_10654"/>
<feature type="transmembrane region" description="Helical" evidence="7">
    <location>
        <begin position="31"/>
        <end position="53"/>
    </location>
</feature>
<feature type="transmembrane region" description="Helical" evidence="7">
    <location>
        <begin position="177"/>
        <end position="196"/>
    </location>
</feature>
<dbReference type="Pfam" id="PF00892">
    <property type="entry name" value="EamA"/>
    <property type="match status" value="2"/>
</dbReference>
<evidence type="ECO:0000256" key="4">
    <source>
        <dbReference type="ARBA" id="ARBA00022989"/>
    </source>
</evidence>
<feature type="compositionally biased region" description="Basic and acidic residues" evidence="6">
    <location>
        <begin position="294"/>
        <end position="306"/>
    </location>
</feature>
<evidence type="ECO:0000313" key="9">
    <source>
        <dbReference type="EMBL" id="SFQ45011.1"/>
    </source>
</evidence>
<reference evidence="10" key="1">
    <citation type="submission" date="2016-10" db="EMBL/GenBank/DDBJ databases">
        <authorList>
            <person name="Varghese N."/>
            <person name="Submissions S."/>
        </authorList>
    </citation>
    <scope>NUCLEOTIDE SEQUENCE [LARGE SCALE GENOMIC DNA]</scope>
    <source>
        <strain evidence="10">JCM 10271</strain>
    </source>
</reference>
<feature type="region of interest" description="Disordered" evidence="6">
    <location>
        <begin position="284"/>
        <end position="306"/>
    </location>
</feature>
<keyword evidence="5 7" id="KW-0472">Membrane</keyword>
<keyword evidence="4 7" id="KW-1133">Transmembrane helix</keyword>
<feature type="domain" description="EamA" evidence="8">
    <location>
        <begin position="149"/>
        <end position="275"/>
    </location>
</feature>